<sequence length="85" mass="9279">MAGDPGKPVPAPGILIACPQCGWRRPSDRLPDACDVDPNHRVRALAVFVACVECGWENWFASMPGCSKSTADNKHDVRVLEVAYR</sequence>
<keyword evidence="2" id="KW-1185">Reference proteome</keyword>
<name>A0ABQ4C0X3_9ACTN</name>
<organism evidence="1 2">
    <name type="scientific">Asanoa iriomotensis</name>
    <dbReference type="NCBI Taxonomy" id="234613"/>
    <lineage>
        <taxon>Bacteria</taxon>
        <taxon>Bacillati</taxon>
        <taxon>Actinomycetota</taxon>
        <taxon>Actinomycetes</taxon>
        <taxon>Micromonosporales</taxon>
        <taxon>Micromonosporaceae</taxon>
        <taxon>Asanoa</taxon>
    </lineage>
</organism>
<accession>A0ABQ4C0X3</accession>
<dbReference type="EMBL" id="BONC01000012">
    <property type="protein sequence ID" value="GIF56081.1"/>
    <property type="molecule type" value="Genomic_DNA"/>
</dbReference>
<evidence type="ECO:0000313" key="1">
    <source>
        <dbReference type="EMBL" id="GIF56081.1"/>
    </source>
</evidence>
<comment type="caution">
    <text evidence="1">The sequence shown here is derived from an EMBL/GenBank/DDBJ whole genome shotgun (WGS) entry which is preliminary data.</text>
</comment>
<reference evidence="1 2" key="1">
    <citation type="submission" date="2021-01" db="EMBL/GenBank/DDBJ databases">
        <title>Whole genome shotgun sequence of Asanoa iriomotensis NBRC 100142.</title>
        <authorList>
            <person name="Komaki H."/>
            <person name="Tamura T."/>
        </authorList>
    </citation>
    <scope>NUCLEOTIDE SEQUENCE [LARGE SCALE GENOMIC DNA]</scope>
    <source>
        <strain evidence="1 2">NBRC 100142</strain>
    </source>
</reference>
<gene>
    <name evidence="1" type="ORF">Air01nite_21760</name>
</gene>
<evidence type="ECO:0000313" key="2">
    <source>
        <dbReference type="Proteomes" id="UP000624325"/>
    </source>
</evidence>
<protein>
    <submittedName>
        <fullName evidence="1">Uncharacterized protein</fullName>
    </submittedName>
</protein>
<dbReference type="PROSITE" id="PS51257">
    <property type="entry name" value="PROKAR_LIPOPROTEIN"/>
    <property type="match status" value="1"/>
</dbReference>
<dbReference type="Proteomes" id="UP000624325">
    <property type="component" value="Unassembled WGS sequence"/>
</dbReference>
<proteinExistence type="predicted"/>